<keyword evidence="1" id="KW-0175">Coiled coil</keyword>
<gene>
    <name evidence="3" type="ORF">HK105_205020</name>
</gene>
<keyword evidence="4" id="KW-1185">Reference proteome</keyword>
<evidence type="ECO:0008006" key="5">
    <source>
        <dbReference type="Google" id="ProtNLM"/>
    </source>
</evidence>
<dbReference type="PANTHER" id="PTHR14845:SF0">
    <property type="entry name" value="DUF4515 DOMAIN-CONTAINING PROTEIN"/>
    <property type="match status" value="1"/>
</dbReference>
<organism evidence="3 4">
    <name type="scientific">Polyrhizophydium stewartii</name>
    <dbReference type="NCBI Taxonomy" id="2732419"/>
    <lineage>
        <taxon>Eukaryota</taxon>
        <taxon>Fungi</taxon>
        <taxon>Fungi incertae sedis</taxon>
        <taxon>Chytridiomycota</taxon>
        <taxon>Chytridiomycota incertae sedis</taxon>
        <taxon>Chytridiomycetes</taxon>
        <taxon>Rhizophydiales</taxon>
        <taxon>Rhizophydiales incertae sedis</taxon>
        <taxon>Polyrhizophydium</taxon>
    </lineage>
</organism>
<dbReference type="Proteomes" id="UP001527925">
    <property type="component" value="Unassembled WGS sequence"/>
</dbReference>
<protein>
    <recommendedName>
        <fullName evidence="5">DUF4515 domain-containing protein</fullName>
    </recommendedName>
</protein>
<feature type="compositionally biased region" description="Polar residues" evidence="2">
    <location>
        <begin position="1"/>
        <end position="19"/>
    </location>
</feature>
<feature type="region of interest" description="Disordered" evidence="2">
    <location>
        <begin position="1"/>
        <end position="37"/>
    </location>
</feature>
<name>A0ABR4N7G6_9FUNG</name>
<evidence type="ECO:0000256" key="1">
    <source>
        <dbReference type="SAM" id="Coils"/>
    </source>
</evidence>
<reference evidence="3 4" key="1">
    <citation type="submission" date="2023-09" db="EMBL/GenBank/DDBJ databases">
        <title>Pangenome analysis of Batrachochytrium dendrobatidis and related Chytrids.</title>
        <authorList>
            <person name="Yacoub M.N."/>
            <person name="Stajich J.E."/>
            <person name="James T.Y."/>
        </authorList>
    </citation>
    <scope>NUCLEOTIDE SEQUENCE [LARGE SCALE GENOMIC DNA]</scope>
    <source>
        <strain evidence="3 4">JEL0888</strain>
    </source>
</reference>
<dbReference type="PANTHER" id="PTHR14845">
    <property type="entry name" value="COILED-COIL DOMAIN-CONTAINING 166"/>
    <property type="match status" value="1"/>
</dbReference>
<comment type="caution">
    <text evidence="3">The sequence shown here is derived from an EMBL/GenBank/DDBJ whole genome shotgun (WGS) entry which is preliminary data.</text>
</comment>
<evidence type="ECO:0000313" key="4">
    <source>
        <dbReference type="Proteomes" id="UP001527925"/>
    </source>
</evidence>
<proteinExistence type="predicted"/>
<dbReference type="EMBL" id="JADGIZ020000024">
    <property type="protein sequence ID" value="KAL2915404.1"/>
    <property type="molecule type" value="Genomic_DNA"/>
</dbReference>
<evidence type="ECO:0000313" key="3">
    <source>
        <dbReference type="EMBL" id="KAL2915404.1"/>
    </source>
</evidence>
<sequence length="414" mass="46436">MESTPQTPARPSKGGTTRGSLAKMGSSAKKAPPQAGGAFIRNIMKKGGRNGGPLRIEDLDEEVLKSRLKKLDEELNDYKTNKKENDWYREEIETCQKDTADYIAYLESKKSEKLDAINQLTESNKNDMEMFLIKRKKREEENLAKINSLKDMIMEQELKLSAKESEIMQLSDTMARRAKHDAEIAKIRKEMQASESEHLAKMAELERTLLETRMRLQKEAEAKIKSMESAAHEKAAKYLADHTTALEAENSRLERELRHITLVTQQQIQQKERLEQENRELEREQRLRRDLVGIRLKKIHEAQDAQSAAKDRQRHMLAAQNKRVVAQSLKAKGMAALGSTSMPGSSAMLLASGGAPGSPDAAKVHGHGDSHGAGVASLLRDLPKLSVGATPAPPLVGMHQHESMWFDEDDEYGH</sequence>
<evidence type="ECO:0000256" key="2">
    <source>
        <dbReference type="SAM" id="MobiDB-lite"/>
    </source>
</evidence>
<feature type="coiled-coil region" evidence="1">
    <location>
        <begin position="264"/>
        <end position="291"/>
    </location>
</feature>
<feature type="region of interest" description="Disordered" evidence="2">
    <location>
        <begin position="352"/>
        <end position="374"/>
    </location>
</feature>
<accession>A0ABR4N7G6</accession>
<feature type="compositionally biased region" description="Low complexity" evidence="2">
    <location>
        <begin position="352"/>
        <end position="361"/>
    </location>
</feature>
<feature type="coiled-coil region" evidence="1">
    <location>
        <begin position="146"/>
        <end position="222"/>
    </location>
</feature>